<accession>A0ABR2FBC5</accession>
<evidence type="ECO:0000259" key="1">
    <source>
        <dbReference type="Pfam" id="PF03732"/>
    </source>
</evidence>
<reference evidence="2 3" key="1">
    <citation type="journal article" date="2024" name="G3 (Bethesda)">
        <title>Genome assembly of Hibiscus sabdariffa L. provides insights into metabolisms of medicinal natural products.</title>
        <authorList>
            <person name="Kim T."/>
        </authorList>
    </citation>
    <scope>NUCLEOTIDE SEQUENCE [LARGE SCALE GENOMIC DNA]</scope>
    <source>
        <strain evidence="2">TK-2024</strain>
        <tissue evidence="2">Old leaves</tissue>
    </source>
</reference>
<sequence>MATHTDGQCSAIHPEDRHNHLEVIQHQERIQPRQLELPVFTSDNPYGWPNRAEIYFQFNGIDDKDKLEIVVVCLDSKALNWFQWWEARTPVVTWDTFRVAILQRFTLSKQKNLYEVLLGLQQTKSVAQYIEDFELLSAPLKDADETVLIGIFINGLHGKIKTELSLSKLGSLTQIMDHNQRIEDKN</sequence>
<dbReference type="EMBL" id="JBBPBM010000007">
    <property type="protein sequence ID" value="KAK8575642.1"/>
    <property type="molecule type" value="Genomic_DNA"/>
</dbReference>
<dbReference type="Proteomes" id="UP001472677">
    <property type="component" value="Unassembled WGS sequence"/>
</dbReference>
<evidence type="ECO:0000313" key="2">
    <source>
        <dbReference type="EMBL" id="KAK8575642.1"/>
    </source>
</evidence>
<evidence type="ECO:0000313" key="3">
    <source>
        <dbReference type="Proteomes" id="UP001472677"/>
    </source>
</evidence>
<dbReference type="InterPro" id="IPR005162">
    <property type="entry name" value="Retrotrans_gag_dom"/>
</dbReference>
<proteinExistence type="predicted"/>
<gene>
    <name evidence="2" type="ORF">V6N12_063310</name>
</gene>
<dbReference type="Pfam" id="PF03732">
    <property type="entry name" value="Retrotrans_gag"/>
    <property type="match status" value="1"/>
</dbReference>
<comment type="caution">
    <text evidence="2">The sequence shown here is derived from an EMBL/GenBank/DDBJ whole genome shotgun (WGS) entry which is preliminary data.</text>
</comment>
<keyword evidence="3" id="KW-1185">Reference proteome</keyword>
<feature type="domain" description="Retrotransposon gag" evidence="1">
    <location>
        <begin position="69"/>
        <end position="157"/>
    </location>
</feature>
<organism evidence="2 3">
    <name type="scientific">Hibiscus sabdariffa</name>
    <name type="common">roselle</name>
    <dbReference type="NCBI Taxonomy" id="183260"/>
    <lineage>
        <taxon>Eukaryota</taxon>
        <taxon>Viridiplantae</taxon>
        <taxon>Streptophyta</taxon>
        <taxon>Embryophyta</taxon>
        <taxon>Tracheophyta</taxon>
        <taxon>Spermatophyta</taxon>
        <taxon>Magnoliopsida</taxon>
        <taxon>eudicotyledons</taxon>
        <taxon>Gunneridae</taxon>
        <taxon>Pentapetalae</taxon>
        <taxon>rosids</taxon>
        <taxon>malvids</taxon>
        <taxon>Malvales</taxon>
        <taxon>Malvaceae</taxon>
        <taxon>Malvoideae</taxon>
        <taxon>Hibiscus</taxon>
    </lineage>
</organism>
<protein>
    <recommendedName>
        <fullName evidence="1">Retrotransposon gag domain-containing protein</fullName>
    </recommendedName>
</protein>
<name>A0ABR2FBC5_9ROSI</name>